<comment type="similarity">
    <text evidence="1">Belongs to the Glu/Leu/Phe/Val dehydrogenases family.</text>
</comment>
<dbReference type="InterPro" id="IPR046346">
    <property type="entry name" value="Aminoacid_DH-like_N_sf"/>
</dbReference>
<organism evidence="4">
    <name type="scientific">marine sediment metagenome</name>
    <dbReference type="NCBI Taxonomy" id="412755"/>
    <lineage>
        <taxon>unclassified sequences</taxon>
        <taxon>metagenomes</taxon>
        <taxon>ecological metagenomes</taxon>
    </lineage>
</organism>
<dbReference type="Gene3D" id="3.40.50.10860">
    <property type="entry name" value="Leucine Dehydrogenase, chain A, domain 1"/>
    <property type="match status" value="1"/>
</dbReference>
<dbReference type="PANTHER" id="PTHR11606:SF13">
    <property type="entry name" value="GLUTAMATE DEHYDROGENASE 1, MITOCHONDRIAL"/>
    <property type="match status" value="1"/>
</dbReference>
<protein>
    <recommendedName>
        <fullName evidence="3">Glutamate/phenylalanine/leucine/valine/L-tryptophan dehydrogenase dimerisation domain-containing protein</fullName>
    </recommendedName>
</protein>
<accession>X1V515</accession>
<gene>
    <name evidence="4" type="ORF">S12H4_54078</name>
</gene>
<feature type="non-terminal residue" evidence="4">
    <location>
        <position position="98"/>
    </location>
</feature>
<dbReference type="GO" id="GO:0004352">
    <property type="term" value="F:glutamate dehydrogenase (NAD+) activity"/>
    <property type="evidence" value="ECO:0007669"/>
    <property type="project" value="TreeGrafter"/>
</dbReference>
<comment type="caution">
    <text evidence="4">The sequence shown here is derived from an EMBL/GenBank/DDBJ whole genome shotgun (WGS) entry which is preliminary data.</text>
</comment>
<feature type="domain" description="Glutamate/phenylalanine/leucine/valine/L-tryptophan dehydrogenase dimerisation" evidence="3">
    <location>
        <begin position="35"/>
        <end position="97"/>
    </location>
</feature>
<sequence>MNKKSTLFEMAQAQLDEAAGILNLDSGIHSILREPMKEFHVSIPVRMDNGQTKVFKGFRVQYNNARGPCKGGIRFHPEETIDVVKALAAWMTWKCATV</sequence>
<dbReference type="AlphaFoldDB" id="X1V515"/>
<dbReference type="SUPFAM" id="SSF53223">
    <property type="entry name" value="Aminoacid dehydrogenase-like, N-terminal domain"/>
    <property type="match status" value="1"/>
</dbReference>
<evidence type="ECO:0000259" key="3">
    <source>
        <dbReference type="Pfam" id="PF02812"/>
    </source>
</evidence>
<reference evidence="4" key="1">
    <citation type="journal article" date="2014" name="Front. Microbiol.">
        <title>High frequency of phylogenetically diverse reductive dehalogenase-homologous genes in deep subseafloor sedimentary metagenomes.</title>
        <authorList>
            <person name="Kawai M."/>
            <person name="Futagami T."/>
            <person name="Toyoda A."/>
            <person name="Takaki Y."/>
            <person name="Nishi S."/>
            <person name="Hori S."/>
            <person name="Arai W."/>
            <person name="Tsubouchi T."/>
            <person name="Morono Y."/>
            <person name="Uchiyama I."/>
            <person name="Ito T."/>
            <person name="Fujiyama A."/>
            <person name="Inagaki F."/>
            <person name="Takami H."/>
        </authorList>
    </citation>
    <scope>NUCLEOTIDE SEQUENCE</scope>
    <source>
        <strain evidence="4">Expedition CK06-06</strain>
    </source>
</reference>
<dbReference type="GO" id="GO:0006538">
    <property type="term" value="P:L-glutamate catabolic process"/>
    <property type="evidence" value="ECO:0007669"/>
    <property type="project" value="TreeGrafter"/>
</dbReference>
<evidence type="ECO:0000313" key="4">
    <source>
        <dbReference type="EMBL" id="GAJ07246.1"/>
    </source>
</evidence>
<proteinExistence type="inferred from homology"/>
<keyword evidence="2" id="KW-0560">Oxidoreductase</keyword>
<name>X1V515_9ZZZZ</name>
<dbReference type="Pfam" id="PF02812">
    <property type="entry name" value="ELFV_dehydrog_N"/>
    <property type="match status" value="1"/>
</dbReference>
<evidence type="ECO:0000256" key="2">
    <source>
        <dbReference type="ARBA" id="ARBA00023002"/>
    </source>
</evidence>
<dbReference type="InterPro" id="IPR006097">
    <property type="entry name" value="Glu/Leu/Phe/Val/Trp_DH_dimer"/>
</dbReference>
<dbReference type="PANTHER" id="PTHR11606">
    <property type="entry name" value="GLUTAMATE DEHYDROGENASE"/>
    <property type="match status" value="1"/>
</dbReference>
<evidence type="ECO:0000256" key="1">
    <source>
        <dbReference type="ARBA" id="ARBA00006382"/>
    </source>
</evidence>
<dbReference type="EMBL" id="BARW01034515">
    <property type="protein sequence ID" value="GAJ07246.1"/>
    <property type="molecule type" value="Genomic_DNA"/>
</dbReference>